<gene>
    <name evidence="2" type="ORF">EAX62_10220</name>
</gene>
<dbReference type="RefSeq" id="WP_121901553.1">
    <property type="nucleotide sequence ID" value="NZ_REFW01000002.1"/>
</dbReference>
<organism evidence="2 3">
    <name type="scientific">Tessaracoccus antarcticus</name>
    <dbReference type="NCBI Taxonomy" id="2479848"/>
    <lineage>
        <taxon>Bacteria</taxon>
        <taxon>Bacillati</taxon>
        <taxon>Actinomycetota</taxon>
        <taxon>Actinomycetes</taxon>
        <taxon>Propionibacteriales</taxon>
        <taxon>Propionibacteriaceae</taxon>
        <taxon>Tessaracoccus</taxon>
    </lineage>
</organism>
<comment type="caution">
    <text evidence="2">The sequence shown here is derived from an EMBL/GenBank/DDBJ whole genome shotgun (WGS) entry which is preliminary data.</text>
</comment>
<evidence type="ECO:0000313" key="2">
    <source>
        <dbReference type="EMBL" id="RMB60073.1"/>
    </source>
</evidence>
<feature type="region of interest" description="Disordered" evidence="1">
    <location>
        <begin position="17"/>
        <end position="37"/>
    </location>
</feature>
<protein>
    <submittedName>
        <fullName evidence="2">Uncharacterized protein</fullName>
    </submittedName>
</protein>
<sequence>MNKTVYIVDHVVIVDPRDGTPPARVRETGSVGTDHAHRGEFKGSRMHLLFASDAWLGNSVLEE</sequence>
<dbReference type="EMBL" id="REFW01000002">
    <property type="protein sequence ID" value="RMB60073.1"/>
    <property type="molecule type" value="Genomic_DNA"/>
</dbReference>
<reference evidence="2 3" key="1">
    <citation type="submission" date="2018-10" db="EMBL/GenBank/DDBJ databases">
        <title>Tessaracoccus antarcticuss sp. nov., isolated from sediment.</title>
        <authorList>
            <person name="Zhou L.Y."/>
            <person name="Du Z.J."/>
        </authorList>
    </citation>
    <scope>NUCLEOTIDE SEQUENCE [LARGE SCALE GENOMIC DNA]</scope>
    <source>
        <strain evidence="2 3">JDX10</strain>
    </source>
</reference>
<accession>A0A3M0GEQ4</accession>
<evidence type="ECO:0000256" key="1">
    <source>
        <dbReference type="SAM" id="MobiDB-lite"/>
    </source>
</evidence>
<dbReference type="OrthoDB" id="3542438at2"/>
<keyword evidence="3" id="KW-1185">Reference proteome</keyword>
<proteinExistence type="predicted"/>
<dbReference type="AlphaFoldDB" id="A0A3M0GEQ4"/>
<evidence type="ECO:0000313" key="3">
    <source>
        <dbReference type="Proteomes" id="UP000275256"/>
    </source>
</evidence>
<name>A0A3M0GEQ4_9ACTN</name>
<dbReference type="Proteomes" id="UP000275256">
    <property type="component" value="Unassembled WGS sequence"/>
</dbReference>